<evidence type="ECO:0000256" key="2">
    <source>
        <dbReference type="ARBA" id="ARBA00022723"/>
    </source>
</evidence>
<dbReference type="Proteomes" id="UP001356170">
    <property type="component" value="Unassembled WGS sequence"/>
</dbReference>
<keyword evidence="5" id="KW-0560">Oxidoreductase</keyword>
<dbReference type="SMART" id="SM00702">
    <property type="entry name" value="P4Hc"/>
    <property type="match status" value="1"/>
</dbReference>
<dbReference type="InterPro" id="IPR045054">
    <property type="entry name" value="P4HA-like"/>
</dbReference>
<evidence type="ECO:0000256" key="3">
    <source>
        <dbReference type="ARBA" id="ARBA00022896"/>
    </source>
</evidence>
<keyword evidence="10" id="KW-1185">Reference proteome</keyword>
<feature type="compositionally biased region" description="Basic and acidic residues" evidence="7">
    <location>
        <begin position="352"/>
        <end position="362"/>
    </location>
</feature>
<evidence type="ECO:0000259" key="8">
    <source>
        <dbReference type="PROSITE" id="PS51471"/>
    </source>
</evidence>
<dbReference type="Gene3D" id="2.60.120.620">
    <property type="entry name" value="q2cbj1_9rhob like domain"/>
    <property type="match status" value="1"/>
</dbReference>
<evidence type="ECO:0000313" key="9">
    <source>
        <dbReference type="EMBL" id="MEF2156548.1"/>
    </source>
</evidence>
<evidence type="ECO:0000256" key="4">
    <source>
        <dbReference type="ARBA" id="ARBA00022964"/>
    </source>
</evidence>
<keyword evidence="2" id="KW-0479">Metal-binding</keyword>
<dbReference type="InterPro" id="IPR044862">
    <property type="entry name" value="Pro_4_hyd_alph_FE2OG_OXY"/>
</dbReference>
<dbReference type="PANTHER" id="PTHR10869">
    <property type="entry name" value="PROLYL 4-HYDROXYLASE ALPHA SUBUNIT"/>
    <property type="match status" value="1"/>
</dbReference>
<evidence type="ECO:0000313" key="10">
    <source>
        <dbReference type="Proteomes" id="UP001356170"/>
    </source>
</evidence>
<keyword evidence="3" id="KW-0847">Vitamin C</keyword>
<dbReference type="EMBL" id="JAZHBO010000002">
    <property type="protein sequence ID" value="MEF2156548.1"/>
    <property type="molecule type" value="Genomic_DNA"/>
</dbReference>
<proteinExistence type="predicted"/>
<dbReference type="Pfam" id="PF13640">
    <property type="entry name" value="2OG-FeII_Oxy_3"/>
    <property type="match status" value="1"/>
</dbReference>
<comment type="caution">
    <text evidence="9">The sequence shown here is derived from an EMBL/GenBank/DDBJ whole genome shotgun (WGS) entry which is preliminary data.</text>
</comment>
<sequence>MSIELYRDLAQWLFDRYEEGQPRQVVEQLLLDQGYSDQQVSELTDLAYRKTNQLRDRLDSFDHYAEQQSIERRKQPFAVCAPLVIDPGRNTIDADHGAARISFRSTRPYVVVLDHFLTDGECDDLIALAENRLTRALVVDRKTGGDFLDDRRTSENLILEVYQDALCRRIEDRIAKITGVPVEHGESLQIMRYGVGAEYQPHQDFFSADINGEAVHFQNGGNRVATLVMYLNDVESGGSTIFPHAGLEVFPQKGSAVYFAYTDEDGRNDELAFHGGSPVIAGEKWIASKWLRENPTPWGQLGLERHGPTAIQASDPSGSTPVESKPVNSKPVNSKPVAKKAATKRVRKKALPKTDKPSDPKQ</sequence>
<feature type="compositionally biased region" description="Basic residues" evidence="7">
    <location>
        <begin position="337"/>
        <end position="351"/>
    </location>
</feature>
<dbReference type="PROSITE" id="PS51471">
    <property type="entry name" value="FE2OG_OXY"/>
    <property type="match status" value="1"/>
</dbReference>
<evidence type="ECO:0000256" key="6">
    <source>
        <dbReference type="ARBA" id="ARBA00023004"/>
    </source>
</evidence>
<dbReference type="PANTHER" id="PTHR10869:SF246">
    <property type="entry name" value="TRANSMEMBRANE PROLYL 4-HYDROXYLASE"/>
    <property type="match status" value="1"/>
</dbReference>
<gene>
    <name evidence="9" type="ORF">V3390_10020</name>
</gene>
<organism evidence="9 10">
    <name type="scientific">Aquilutibacter rugosus</name>
    <dbReference type="NCBI Taxonomy" id="3115820"/>
    <lineage>
        <taxon>Bacteria</taxon>
        <taxon>Pseudomonadati</taxon>
        <taxon>Pseudomonadota</taxon>
        <taxon>Gammaproteobacteria</taxon>
        <taxon>Lysobacterales</taxon>
        <taxon>Lysobacteraceae</taxon>
        <taxon>Aquilutibacter</taxon>
    </lineage>
</organism>
<feature type="compositionally biased region" description="Polar residues" evidence="7">
    <location>
        <begin position="311"/>
        <end position="332"/>
    </location>
</feature>
<dbReference type="RefSeq" id="WP_331704306.1">
    <property type="nucleotide sequence ID" value="NZ_JAZHBO010000002.1"/>
</dbReference>
<dbReference type="InterPro" id="IPR006620">
    <property type="entry name" value="Pro_4_hyd_alph"/>
</dbReference>
<name>A0ABU7V2L1_9GAMM</name>
<evidence type="ECO:0000256" key="5">
    <source>
        <dbReference type="ARBA" id="ARBA00023002"/>
    </source>
</evidence>
<protein>
    <submittedName>
        <fullName evidence="9">2OG-Fe(II) oxygenase</fullName>
    </submittedName>
</protein>
<feature type="region of interest" description="Disordered" evidence="7">
    <location>
        <begin position="297"/>
        <end position="362"/>
    </location>
</feature>
<feature type="domain" description="Fe2OG dioxygenase" evidence="8">
    <location>
        <begin position="184"/>
        <end position="293"/>
    </location>
</feature>
<evidence type="ECO:0000256" key="1">
    <source>
        <dbReference type="ARBA" id="ARBA00001961"/>
    </source>
</evidence>
<keyword evidence="4" id="KW-0223">Dioxygenase</keyword>
<comment type="cofactor">
    <cofactor evidence="1">
        <name>L-ascorbate</name>
        <dbReference type="ChEBI" id="CHEBI:38290"/>
    </cofactor>
</comment>
<keyword evidence="6" id="KW-0408">Iron</keyword>
<dbReference type="InterPro" id="IPR005123">
    <property type="entry name" value="Oxoglu/Fe-dep_dioxygenase_dom"/>
</dbReference>
<evidence type="ECO:0000256" key="7">
    <source>
        <dbReference type="SAM" id="MobiDB-lite"/>
    </source>
</evidence>
<reference evidence="9 10" key="1">
    <citation type="submission" date="2024-01" db="EMBL/GenBank/DDBJ databases">
        <title>Novel species of the genus Luteimonas isolated from rivers.</title>
        <authorList>
            <person name="Lu H."/>
        </authorList>
    </citation>
    <scope>NUCLEOTIDE SEQUENCE [LARGE SCALE GENOMIC DNA]</scope>
    <source>
        <strain evidence="9 10">FXH3W</strain>
    </source>
</reference>
<accession>A0ABU7V2L1</accession>